<dbReference type="InterPro" id="IPR046228">
    <property type="entry name" value="DUF6261"/>
</dbReference>
<name>E4T1U0_PALPW</name>
<sequence>MKKILLFDLHSTHNDEHALFHNNVYKLIMLESAARLGIVNFITDYETAIAAEEAAMGVDPGSVFTTSITQADKYRDQLDRSFDLLVESKTIDFDPNVREAAFRVERILKQSGYLRKLPYDDKSKAYNTRNKKLTTIYANDVAIIGGSALLDQQNAANEDFLNRFGDRASEEALAISGNVRATRVVTDDVYEAIINQVNALAIVNGEADYANFIDKVNYYVKYNKDVLAARRGRKKDDDTPETPEK</sequence>
<reference evidence="1 2" key="2">
    <citation type="journal article" date="2011" name="Stand. Genomic Sci.">
        <title>Complete genome sequence of Paludibacter propionicigenes type strain (WB4).</title>
        <authorList>
            <person name="Gronow S."/>
            <person name="Munk C."/>
            <person name="Lapidus A."/>
            <person name="Nolan M."/>
            <person name="Lucas S."/>
            <person name="Hammon N."/>
            <person name="Deshpande S."/>
            <person name="Cheng J.F."/>
            <person name="Tapia R."/>
            <person name="Han C."/>
            <person name="Goodwin L."/>
            <person name="Pitluck S."/>
            <person name="Liolios K."/>
            <person name="Ivanova N."/>
            <person name="Mavromatis K."/>
            <person name="Mikhailova N."/>
            <person name="Pati A."/>
            <person name="Chen A."/>
            <person name="Palaniappan K."/>
            <person name="Land M."/>
            <person name="Hauser L."/>
            <person name="Chang Y.J."/>
            <person name="Jeffries C.D."/>
            <person name="Brambilla E."/>
            <person name="Rohde M."/>
            <person name="Goker M."/>
            <person name="Detter J.C."/>
            <person name="Woyke T."/>
            <person name="Bristow J."/>
            <person name="Eisen J.A."/>
            <person name="Markowitz V."/>
            <person name="Hugenholtz P."/>
            <person name="Kyrpides N.C."/>
            <person name="Klenk H.P."/>
        </authorList>
    </citation>
    <scope>NUCLEOTIDE SEQUENCE [LARGE SCALE GENOMIC DNA]</scope>
    <source>
        <strain evidence="2">DSM 17365 / JCM 13257 / WB4</strain>
    </source>
</reference>
<dbReference type="Pfam" id="PF19775">
    <property type="entry name" value="DUF6261"/>
    <property type="match status" value="1"/>
</dbReference>
<protein>
    <submittedName>
        <fullName evidence="1">Uncharacterized protein</fullName>
    </submittedName>
</protein>
<proteinExistence type="predicted"/>
<dbReference type="AlphaFoldDB" id="E4T1U0"/>
<accession>E4T1U0</accession>
<dbReference type="KEGG" id="ppn:Palpr_0525"/>
<evidence type="ECO:0000313" key="2">
    <source>
        <dbReference type="Proteomes" id="UP000008718"/>
    </source>
</evidence>
<dbReference type="RefSeq" id="WP_013444053.1">
    <property type="nucleotide sequence ID" value="NC_014734.1"/>
</dbReference>
<dbReference type="EMBL" id="CP002345">
    <property type="protein sequence ID" value="ADQ78684.1"/>
    <property type="molecule type" value="Genomic_DNA"/>
</dbReference>
<reference key="1">
    <citation type="submission" date="2010-11" db="EMBL/GenBank/DDBJ databases">
        <title>The complete genome of Paludibacter propionicigenes DSM 17365.</title>
        <authorList>
            <consortium name="US DOE Joint Genome Institute (JGI-PGF)"/>
            <person name="Lucas S."/>
            <person name="Copeland A."/>
            <person name="Lapidus A."/>
            <person name="Bruce D."/>
            <person name="Goodwin L."/>
            <person name="Pitluck S."/>
            <person name="Kyrpides N."/>
            <person name="Mavromatis K."/>
            <person name="Ivanova N."/>
            <person name="Munk A.C."/>
            <person name="Brettin T."/>
            <person name="Detter J.C."/>
            <person name="Han C."/>
            <person name="Tapia R."/>
            <person name="Land M."/>
            <person name="Hauser L."/>
            <person name="Markowitz V."/>
            <person name="Cheng J.-F."/>
            <person name="Hugenholtz P."/>
            <person name="Woyke T."/>
            <person name="Wu D."/>
            <person name="Gronow S."/>
            <person name="Wellnitz S."/>
            <person name="Brambilla E."/>
            <person name="Klenk H.-P."/>
            <person name="Eisen J.A."/>
        </authorList>
    </citation>
    <scope>NUCLEOTIDE SEQUENCE</scope>
    <source>
        <strain>WB4</strain>
    </source>
</reference>
<dbReference type="OrthoDB" id="1452914at2"/>
<dbReference type="eggNOG" id="ENOG5032AUY">
    <property type="taxonomic scope" value="Bacteria"/>
</dbReference>
<dbReference type="STRING" id="694427.Palpr_0525"/>
<organism evidence="1 2">
    <name type="scientific">Paludibacter propionicigenes (strain DSM 17365 / JCM 13257 / WB4)</name>
    <dbReference type="NCBI Taxonomy" id="694427"/>
    <lineage>
        <taxon>Bacteria</taxon>
        <taxon>Pseudomonadati</taxon>
        <taxon>Bacteroidota</taxon>
        <taxon>Bacteroidia</taxon>
        <taxon>Bacteroidales</taxon>
        <taxon>Paludibacteraceae</taxon>
        <taxon>Paludibacter</taxon>
    </lineage>
</organism>
<dbReference type="Proteomes" id="UP000008718">
    <property type="component" value="Chromosome"/>
</dbReference>
<gene>
    <name evidence="1" type="ordered locus">Palpr_0525</name>
</gene>
<keyword evidence="2" id="KW-1185">Reference proteome</keyword>
<dbReference type="HOGENOM" id="CLU_063447_2_0_10"/>
<evidence type="ECO:0000313" key="1">
    <source>
        <dbReference type="EMBL" id="ADQ78684.1"/>
    </source>
</evidence>